<dbReference type="Proteomes" id="UP001243364">
    <property type="component" value="Unassembled WGS sequence"/>
</dbReference>
<dbReference type="InterPro" id="IPR036412">
    <property type="entry name" value="HAD-like_sf"/>
</dbReference>
<dbReference type="RefSeq" id="WP_307039049.1">
    <property type="nucleotide sequence ID" value="NZ_JAUSYA010000001.1"/>
</dbReference>
<reference evidence="1 2" key="1">
    <citation type="submission" date="2023-07" db="EMBL/GenBank/DDBJ databases">
        <title>Comparative genomics of wheat-associated soil bacteria to identify genetic determinants of phenazine resistance.</title>
        <authorList>
            <person name="Mouncey N."/>
        </authorList>
    </citation>
    <scope>NUCLEOTIDE SEQUENCE [LARGE SCALE GENOMIC DNA]</scope>
    <source>
        <strain evidence="1 2">W4I19-2</strain>
    </source>
</reference>
<proteinExistence type="predicted"/>
<sequence length="247" mass="27674">MSTFEKIRLVALDSDGVLLNDTYSPVIERFVRRHGGEYTAAVERGVWGSPQLAAGQNMALACRLPWSARETIDAFFEERDEYLTAHPVEVIDGTAEFLAVLKETGVRVVCYGGRNREYTFDKYLGHLAGFFDSEIPYVDVNDFRPGTKEIARIFGYEFDEVLFVDDINRVAEVTKCLGSGFIGVPASMPHNFQRAEMETTGVRYMVDDIRQIDAELLARVDEDLASGALWPGRDARRAAELTRTADA</sequence>
<evidence type="ECO:0000313" key="1">
    <source>
        <dbReference type="EMBL" id="MDQ0681173.1"/>
    </source>
</evidence>
<name>A0ABU0PS14_STRAH</name>
<organism evidence="1 2">
    <name type="scientific">Streptomyces achromogenes</name>
    <dbReference type="NCBI Taxonomy" id="67255"/>
    <lineage>
        <taxon>Bacteria</taxon>
        <taxon>Bacillati</taxon>
        <taxon>Actinomycetota</taxon>
        <taxon>Actinomycetes</taxon>
        <taxon>Kitasatosporales</taxon>
        <taxon>Streptomycetaceae</taxon>
        <taxon>Streptomyces</taxon>
    </lineage>
</organism>
<dbReference type="EMBL" id="JAUSYA010000001">
    <property type="protein sequence ID" value="MDQ0681173.1"/>
    <property type="molecule type" value="Genomic_DNA"/>
</dbReference>
<dbReference type="Pfam" id="PF00702">
    <property type="entry name" value="Hydrolase"/>
    <property type="match status" value="1"/>
</dbReference>
<accession>A0ABU0PS14</accession>
<evidence type="ECO:0000313" key="2">
    <source>
        <dbReference type="Proteomes" id="UP001243364"/>
    </source>
</evidence>
<gene>
    <name evidence="1" type="ORF">QFZ56_000136</name>
</gene>
<keyword evidence="2" id="KW-1185">Reference proteome</keyword>
<dbReference type="InterPro" id="IPR023214">
    <property type="entry name" value="HAD_sf"/>
</dbReference>
<comment type="caution">
    <text evidence="1">The sequence shown here is derived from an EMBL/GenBank/DDBJ whole genome shotgun (WGS) entry which is preliminary data.</text>
</comment>
<protein>
    <submittedName>
        <fullName evidence="1">Beta-phosphoglucomutase-like phosphatase (HAD superfamily)</fullName>
    </submittedName>
</protein>
<dbReference type="Gene3D" id="3.40.50.1000">
    <property type="entry name" value="HAD superfamily/HAD-like"/>
    <property type="match status" value="1"/>
</dbReference>
<dbReference type="SUPFAM" id="SSF56784">
    <property type="entry name" value="HAD-like"/>
    <property type="match status" value="1"/>
</dbReference>